<sequence length="268" mass="29828">MGYCNVSERRMQPPQVGVSVVILALGPASDETERGRLWLPLVRRVRQPFQGRWALPGGDLRADRSLEQSAYLALESTTSLHPKYLEQLHTFGDPDRSRGGLPMVSIVYWALVGQAETRDFAEADNVRWFPENALPELAFDHRQIIDHALRQLRERIAYPELVARLVGPEFTLRQLHGLTEAITGDSVDLANFRRKMLASGSIVETGEKIREGRQRPAAVYRYVSDEQPTDGLAGEDLDRLVRRTAAGGAGEPTRRAAADAVMSALTTD</sequence>
<dbReference type="GO" id="GO:0047631">
    <property type="term" value="F:ADP-ribose diphosphatase activity"/>
    <property type="evidence" value="ECO:0007669"/>
    <property type="project" value="UniProtKB-EC"/>
</dbReference>
<dbReference type="SUPFAM" id="SSF46785">
    <property type="entry name" value="Winged helix' DNA-binding domain"/>
    <property type="match status" value="1"/>
</dbReference>
<dbReference type="RefSeq" id="WP_081892204.1">
    <property type="nucleotide sequence ID" value="NZ_JDUU01000020.1"/>
</dbReference>
<organism evidence="2 3">
    <name type="scientific">Bifidobacterium biavatii DSM 23969</name>
    <dbReference type="NCBI Taxonomy" id="1437608"/>
    <lineage>
        <taxon>Bacteria</taxon>
        <taxon>Bacillati</taxon>
        <taxon>Actinomycetota</taxon>
        <taxon>Actinomycetes</taxon>
        <taxon>Bifidobacteriales</taxon>
        <taxon>Bifidobacteriaceae</taxon>
        <taxon>Bifidobacterium</taxon>
    </lineage>
</organism>
<keyword evidence="2" id="KW-0378">Hydrolase</keyword>
<dbReference type="PANTHER" id="PTHR43736">
    <property type="entry name" value="ADP-RIBOSE PYROPHOSPHATASE"/>
    <property type="match status" value="1"/>
</dbReference>
<dbReference type="PROSITE" id="PS51462">
    <property type="entry name" value="NUDIX"/>
    <property type="match status" value="1"/>
</dbReference>
<dbReference type="PANTHER" id="PTHR43736:SF4">
    <property type="entry name" value="SLR1690 PROTEIN"/>
    <property type="match status" value="1"/>
</dbReference>
<dbReference type="Gene3D" id="3.90.79.10">
    <property type="entry name" value="Nucleoside Triphosphate Pyrophosphohydrolase"/>
    <property type="match status" value="1"/>
</dbReference>
<reference evidence="2 3" key="1">
    <citation type="submission" date="2014-03" db="EMBL/GenBank/DDBJ databases">
        <title>Genomics of Bifidobacteria.</title>
        <authorList>
            <person name="Ventura M."/>
            <person name="Milani C."/>
            <person name="Lugli G.A."/>
        </authorList>
    </citation>
    <scope>NUCLEOTIDE SEQUENCE [LARGE SCALE GENOMIC DNA]</scope>
    <source>
        <strain evidence="2 3">DSM 23969</strain>
    </source>
</reference>
<dbReference type="InterPro" id="IPR000086">
    <property type="entry name" value="NUDIX_hydrolase_dom"/>
</dbReference>
<protein>
    <submittedName>
        <fullName evidence="2">Phosphohydrolase</fullName>
        <ecNumber evidence="2">3.6.1.13</ecNumber>
    </submittedName>
</protein>
<dbReference type="InterPro" id="IPR036390">
    <property type="entry name" value="WH_DNA-bd_sf"/>
</dbReference>
<name>A0A086ZS22_9BIFI</name>
<proteinExistence type="predicted"/>
<dbReference type="EMBL" id="JGYN01000025">
    <property type="protein sequence ID" value="KFI49322.1"/>
    <property type="molecule type" value="Genomic_DNA"/>
</dbReference>
<gene>
    <name evidence="2" type="ORF">BBIA_2103</name>
</gene>
<comment type="caution">
    <text evidence="2">The sequence shown here is derived from an EMBL/GenBank/DDBJ whole genome shotgun (WGS) entry which is preliminary data.</text>
</comment>
<dbReference type="InterPro" id="IPR015797">
    <property type="entry name" value="NUDIX_hydrolase-like_dom_sf"/>
</dbReference>
<dbReference type="Proteomes" id="UP000029108">
    <property type="component" value="Unassembled WGS sequence"/>
</dbReference>
<evidence type="ECO:0000313" key="3">
    <source>
        <dbReference type="Proteomes" id="UP000029108"/>
    </source>
</evidence>
<dbReference type="OrthoDB" id="9786141at2"/>
<evidence type="ECO:0000313" key="2">
    <source>
        <dbReference type="EMBL" id="KFI49322.1"/>
    </source>
</evidence>
<dbReference type="Pfam" id="PF21906">
    <property type="entry name" value="WHD_NrtR"/>
    <property type="match status" value="1"/>
</dbReference>
<dbReference type="eggNOG" id="COG1051">
    <property type="taxonomic scope" value="Bacteria"/>
</dbReference>
<accession>A0A086ZS22</accession>
<dbReference type="InterPro" id="IPR054105">
    <property type="entry name" value="WHD_NrtR"/>
</dbReference>
<dbReference type="STRING" id="1437608.GCA_000771645_01048"/>
<dbReference type="EC" id="3.6.1.13" evidence="2"/>
<dbReference type="SUPFAM" id="SSF55811">
    <property type="entry name" value="Nudix"/>
    <property type="match status" value="1"/>
</dbReference>
<dbReference type="Pfam" id="PF00293">
    <property type="entry name" value="NUDIX"/>
    <property type="match status" value="1"/>
</dbReference>
<keyword evidence="3" id="KW-1185">Reference proteome</keyword>
<evidence type="ECO:0000259" key="1">
    <source>
        <dbReference type="PROSITE" id="PS51462"/>
    </source>
</evidence>
<dbReference type="CDD" id="cd18873">
    <property type="entry name" value="NUDIX_NadM_like"/>
    <property type="match status" value="1"/>
</dbReference>
<dbReference type="Gene3D" id="1.10.10.10">
    <property type="entry name" value="Winged helix-like DNA-binding domain superfamily/Winged helix DNA-binding domain"/>
    <property type="match status" value="1"/>
</dbReference>
<dbReference type="InterPro" id="IPR036388">
    <property type="entry name" value="WH-like_DNA-bd_sf"/>
</dbReference>
<feature type="domain" description="Nudix hydrolase" evidence="1">
    <location>
        <begin position="13"/>
        <end position="153"/>
    </location>
</feature>
<dbReference type="AlphaFoldDB" id="A0A086ZS22"/>